<feature type="transmembrane region" description="Helical" evidence="1">
    <location>
        <begin position="210"/>
        <end position="227"/>
    </location>
</feature>
<feature type="transmembrane region" description="Helical" evidence="1">
    <location>
        <begin position="44"/>
        <end position="66"/>
    </location>
</feature>
<dbReference type="OrthoDB" id="9777755at2"/>
<name>A0A4D7JX38_9BACT</name>
<dbReference type="Pfam" id="PF02517">
    <property type="entry name" value="Rce1-like"/>
    <property type="match status" value="1"/>
</dbReference>
<dbReference type="InterPro" id="IPR042150">
    <property type="entry name" value="MmRce1-like"/>
</dbReference>
<dbReference type="EMBL" id="CP028923">
    <property type="protein sequence ID" value="QCK16696.1"/>
    <property type="molecule type" value="Genomic_DNA"/>
</dbReference>
<protein>
    <recommendedName>
        <fullName evidence="2">CAAX prenyl protease 2/Lysostaphin resistance protein A-like domain-containing protein</fullName>
    </recommendedName>
</protein>
<keyword evidence="4" id="KW-1185">Reference proteome</keyword>
<dbReference type="RefSeq" id="WP_137092287.1">
    <property type="nucleotide sequence ID" value="NZ_CP028923.1"/>
</dbReference>
<evidence type="ECO:0000313" key="3">
    <source>
        <dbReference type="EMBL" id="QCK16696.1"/>
    </source>
</evidence>
<keyword evidence="1" id="KW-1133">Transmembrane helix</keyword>
<sequence length="279" mass="32224">MKKLIKNNPITAFVLLTFIFSYLVGGIFNMWVNNSWQIENELLRLYLFRSMIVIGPAISAIIITVICKGKGGLKQLFKSLKPKVKFWFYYLLLPVTGFIITVASFYFAGLPIEQLFDAIEENKLVFAGHFFFQFILIGIGEELGWRGWLLPNLLKKHSLNKSLVLIILIWGLWHFPILFNSLEIVIPWIILLVSVTIIFTWIWFKVKGNILLLALTHASVNATQFFYQNQLQDLDDSLLVNAWKITAGIYLMIGIVIFLVFIKKSQVHFVAIKTHENHM</sequence>
<dbReference type="KEGG" id="fpf:DCC35_19135"/>
<dbReference type="PANTHER" id="PTHR35797">
    <property type="entry name" value="PROTEASE-RELATED"/>
    <property type="match status" value="1"/>
</dbReference>
<dbReference type="GO" id="GO:0004175">
    <property type="term" value="F:endopeptidase activity"/>
    <property type="evidence" value="ECO:0007669"/>
    <property type="project" value="UniProtKB-ARBA"/>
</dbReference>
<dbReference type="AlphaFoldDB" id="A0A4D7JX38"/>
<feature type="transmembrane region" description="Helical" evidence="1">
    <location>
        <begin position="87"/>
        <end position="110"/>
    </location>
</feature>
<feature type="transmembrane region" description="Helical" evidence="1">
    <location>
        <begin position="12"/>
        <end position="32"/>
    </location>
</feature>
<dbReference type="Proteomes" id="UP000298616">
    <property type="component" value="Chromosome"/>
</dbReference>
<organism evidence="3 4">
    <name type="scientific">Mangrovivirga cuniculi</name>
    <dbReference type="NCBI Taxonomy" id="2715131"/>
    <lineage>
        <taxon>Bacteria</taxon>
        <taxon>Pseudomonadati</taxon>
        <taxon>Bacteroidota</taxon>
        <taxon>Cytophagia</taxon>
        <taxon>Cytophagales</taxon>
        <taxon>Mangrovivirgaceae</taxon>
        <taxon>Mangrovivirga</taxon>
    </lineage>
</organism>
<dbReference type="PANTHER" id="PTHR35797:SF1">
    <property type="entry name" value="PROTEASE"/>
    <property type="match status" value="1"/>
</dbReference>
<evidence type="ECO:0000313" key="4">
    <source>
        <dbReference type="Proteomes" id="UP000298616"/>
    </source>
</evidence>
<feature type="transmembrane region" description="Helical" evidence="1">
    <location>
        <begin position="130"/>
        <end position="150"/>
    </location>
</feature>
<reference evidence="3 4" key="1">
    <citation type="submission" date="2018-04" db="EMBL/GenBank/DDBJ databases">
        <title>Complete genome uncultured novel isolate.</title>
        <authorList>
            <person name="Merlino G."/>
        </authorList>
    </citation>
    <scope>NUCLEOTIDE SEQUENCE [LARGE SCALE GENOMIC DNA]</scope>
    <source>
        <strain evidence="4">R1DC9</strain>
    </source>
</reference>
<evidence type="ECO:0000256" key="1">
    <source>
        <dbReference type="SAM" id="Phobius"/>
    </source>
</evidence>
<feature type="transmembrane region" description="Helical" evidence="1">
    <location>
        <begin position="162"/>
        <end position="179"/>
    </location>
</feature>
<feature type="transmembrane region" description="Helical" evidence="1">
    <location>
        <begin position="185"/>
        <end position="203"/>
    </location>
</feature>
<keyword evidence="1" id="KW-0472">Membrane</keyword>
<dbReference type="GO" id="GO:0080120">
    <property type="term" value="P:CAAX-box protein maturation"/>
    <property type="evidence" value="ECO:0007669"/>
    <property type="project" value="UniProtKB-ARBA"/>
</dbReference>
<gene>
    <name evidence="3" type="ORF">DCC35_19135</name>
</gene>
<feature type="transmembrane region" description="Helical" evidence="1">
    <location>
        <begin position="242"/>
        <end position="262"/>
    </location>
</feature>
<accession>A0A4D7JX38</accession>
<evidence type="ECO:0000259" key="2">
    <source>
        <dbReference type="Pfam" id="PF02517"/>
    </source>
</evidence>
<keyword evidence="1" id="KW-0812">Transmembrane</keyword>
<dbReference type="InterPro" id="IPR003675">
    <property type="entry name" value="Rce1/LyrA-like_dom"/>
</dbReference>
<proteinExistence type="predicted"/>
<feature type="domain" description="CAAX prenyl protease 2/Lysostaphin resistance protein A-like" evidence="2">
    <location>
        <begin position="128"/>
        <end position="222"/>
    </location>
</feature>